<protein>
    <submittedName>
        <fullName evidence="6">TetR family transcriptional regulator</fullName>
    </submittedName>
</protein>
<accession>A0A448IHJ5</accession>
<dbReference type="InterPro" id="IPR050109">
    <property type="entry name" value="HTH-type_TetR-like_transc_reg"/>
</dbReference>
<dbReference type="Proteomes" id="UP000279306">
    <property type="component" value="Chromosome"/>
</dbReference>
<dbReference type="EMBL" id="LR134356">
    <property type="protein sequence ID" value="VEG51798.1"/>
    <property type="molecule type" value="Genomic_DNA"/>
</dbReference>
<dbReference type="PRINTS" id="PR00455">
    <property type="entry name" value="HTHTETR"/>
</dbReference>
<dbReference type="PANTHER" id="PTHR30055">
    <property type="entry name" value="HTH-TYPE TRANSCRIPTIONAL REGULATOR RUTR"/>
    <property type="match status" value="1"/>
</dbReference>
<dbReference type="Gene3D" id="1.10.357.10">
    <property type="entry name" value="Tetracycline Repressor, domain 2"/>
    <property type="match status" value="1"/>
</dbReference>
<evidence type="ECO:0000256" key="4">
    <source>
        <dbReference type="PROSITE-ProRule" id="PRU00335"/>
    </source>
</evidence>
<feature type="domain" description="HTH tetR-type" evidence="5">
    <location>
        <begin position="19"/>
        <end position="79"/>
    </location>
</feature>
<dbReference type="AlphaFoldDB" id="A0A448IHJ5"/>
<sequence>MAKRLASGRHQLTRDEVAAHQKQRLFKALGAVMGVKGYSSTTVDDLIKNAGVSRATFYQHFESKQDCFMAGYARMQGHIIDAIGRAPTTGTPMQRFSTMLDQYLGFMSMDPPTARLYLVEVYSAGPEAMTRRFELQQEFVAGVAKLFNARSQADRFACKALVAAISSLVIGALTDGRPEDFLALKKPVLTFAERAMGPAAQP</sequence>
<dbReference type="InterPro" id="IPR001647">
    <property type="entry name" value="HTH_TetR"/>
</dbReference>
<organism evidence="6 7">
    <name type="scientific">Mycolicibacterium aurum</name>
    <name type="common">Mycobacterium aurum</name>
    <dbReference type="NCBI Taxonomy" id="1791"/>
    <lineage>
        <taxon>Bacteria</taxon>
        <taxon>Bacillati</taxon>
        <taxon>Actinomycetota</taxon>
        <taxon>Actinomycetes</taxon>
        <taxon>Mycobacteriales</taxon>
        <taxon>Mycobacteriaceae</taxon>
        <taxon>Mycolicibacterium</taxon>
    </lineage>
</organism>
<evidence type="ECO:0000256" key="2">
    <source>
        <dbReference type="ARBA" id="ARBA00023125"/>
    </source>
</evidence>
<dbReference type="SUPFAM" id="SSF46689">
    <property type="entry name" value="Homeodomain-like"/>
    <property type="match status" value="1"/>
</dbReference>
<feature type="DNA-binding region" description="H-T-H motif" evidence="4">
    <location>
        <begin position="42"/>
        <end position="61"/>
    </location>
</feature>
<gene>
    <name evidence="6" type="ORF">NCTC10437_00911</name>
</gene>
<dbReference type="GO" id="GO:0003700">
    <property type="term" value="F:DNA-binding transcription factor activity"/>
    <property type="evidence" value="ECO:0007669"/>
    <property type="project" value="TreeGrafter"/>
</dbReference>
<dbReference type="PROSITE" id="PS50977">
    <property type="entry name" value="HTH_TETR_2"/>
    <property type="match status" value="1"/>
</dbReference>
<dbReference type="Pfam" id="PF00440">
    <property type="entry name" value="TetR_N"/>
    <property type="match status" value="1"/>
</dbReference>
<evidence type="ECO:0000259" key="5">
    <source>
        <dbReference type="PROSITE" id="PS50977"/>
    </source>
</evidence>
<dbReference type="InterPro" id="IPR009057">
    <property type="entry name" value="Homeodomain-like_sf"/>
</dbReference>
<dbReference type="GO" id="GO:0000976">
    <property type="term" value="F:transcription cis-regulatory region binding"/>
    <property type="evidence" value="ECO:0007669"/>
    <property type="project" value="TreeGrafter"/>
</dbReference>
<evidence type="ECO:0000313" key="7">
    <source>
        <dbReference type="Proteomes" id="UP000279306"/>
    </source>
</evidence>
<keyword evidence="3" id="KW-0804">Transcription</keyword>
<dbReference type="KEGG" id="mauu:NCTC10437_00911"/>
<proteinExistence type="predicted"/>
<dbReference type="RefSeq" id="WP_048634073.1">
    <property type="nucleotide sequence ID" value="NZ_CVQQ01000016.1"/>
</dbReference>
<reference evidence="6 7" key="1">
    <citation type="submission" date="2018-12" db="EMBL/GenBank/DDBJ databases">
        <authorList>
            <consortium name="Pathogen Informatics"/>
        </authorList>
    </citation>
    <scope>NUCLEOTIDE SEQUENCE [LARGE SCALE GENOMIC DNA]</scope>
    <source>
        <strain evidence="6 7">NCTC10437</strain>
    </source>
</reference>
<dbReference type="Gene3D" id="1.10.10.60">
    <property type="entry name" value="Homeodomain-like"/>
    <property type="match status" value="1"/>
</dbReference>
<dbReference type="PANTHER" id="PTHR30055:SF238">
    <property type="entry name" value="MYCOFACTOCIN BIOSYNTHESIS TRANSCRIPTIONAL REGULATOR MFTR-RELATED"/>
    <property type="match status" value="1"/>
</dbReference>
<keyword evidence="1" id="KW-0805">Transcription regulation</keyword>
<dbReference type="STRING" id="1791.GCA_001049355_04226"/>
<keyword evidence="2 4" id="KW-0238">DNA-binding</keyword>
<keyword evidence="7" id="KW-1185">Reference proteome</keyword>
<dbReference type="OrthoDB" id="5242485at2"/>
<evidence type="ECO:0000313" key="6">
    <source>
        <dbReference type="EMBL" id="VEG51798.1"/>
    </source>
</evidence>
<name>A0A448IHJ5_MYCAU</name>
<evidence type="ECO:0000256" key="3">
    <source>
        <dbReference type="ARBA" id="ARBA00023163"/>
    </source>
</evidence>
<evidence type="ECO:0000256" key="1">
    <source>
        <dbReference type="ARBA" id="ARBA00023015"/>
    </source>
</evidence>